<comment type="caution">
    <text evidence="3">The sequence shown here is derived from an EMBL/GenBank/DDBJ whole genome shotgun (WGS) entry which is preliminary data.</text>
</comment>
<evidence type="ECO:0000313" key="3">
    <source>
        <dbReference type="EMBL" id="KAJ9601762.1"/>
    </source>
</evidence>
<feature type="region of interest" description="Disordered" evidence="2">
    <location>
        <begin position="866"/>
        <end position="896"/>
    </location>
</feature>
<reference evidence="3" key="2">
    <citation type="submission" date="2023-05" db="EMBL/GenBank/DDBJ databases">
        <authorList>
            <person name="Fouks B."/>
        </authorList>
    </citation>
    <scope>NUCLEOTIDE SEQUENCE</scope>
    <source>
        <strain evidence="3">Stay&amp;Tobe</strain>
        <tissue evidence="3">Testes</tissue>
    </source>
</reference>
<dbReference type="PANTHER" id="PTHR45982">
    <property type="entry name" value="REGULATOR OF CHROMOSOME CONDENSATION"/>
    <property type="match status" value="1"/>
</dbReference>
<dbReference type="InterPro" id="IPR009091">
    <property type="entry name" value="RCC1/BLIP-II"/>
</dbReference>
<evidence type="ECO:0000256" key="2">
    <source>
        <dbReference type="SAM" id="MobiDB-lite"/>
    </source>
</evidence>
<feature type="compositionally biased region" description="Polar residues" evidence="2">
    <location>
        <begin position="101"/>
        <end position="116"/>
    </location>
</feature>
<name>A0AAD8AMC4_DIPPU</name>
<dbReference type="SUPFAM" id="SSF50985">
    <property type="entry name" value="RCC1/BLIP-II"/>
    <property type="match status" value="1"/>
</dbReference>
<feature type="region of interest" description="Disordered" evidence="2">
    <location>
        <begin position="387"/>
        <end position="407"/>
    </location>
</feature>
<feature type="repeat" description="RCC1" evidence="1">
    <location>
        <begin position="362"/>
        <end position="409"/>
    </location>
</feature>
<feature type="compositionally biased region" description="Polar residues" evidence="2">
    <location>
        <begin position="37"/>
        <end position="50"/>
    </location>
</feature>
<sequence>LALSSSNRLYIWGSSPQVLKLQAQAQKKARLLQQQQSSYTNTPPSPLKSNQVQQDTPTQVTTDTKLASDIVKDSQESSSTYHNPTFVESTDSELPDLNLMPVSNTLNGSQSPSKSRVSPIKKQSFKSEIASHHSLSKNVVTAGNCHKPPADGSINRVIMLNSKRSESSHIPVTVKEAELLETLNYKKCVQSVTSKEDKVDVSSCDSDIPICLKSTSSVFSDLENANVDTKSVGSFHSSSSVKREDHGLNLQDVQLLLRLLTSKSRVKQNFSPFITTSSEGYSIPSLIVSPTMEFKGLTSGRSPVDNYFDVTESKSSNSSVKVEGDDMQPHLMPQLVDTSLVVGSIAQISCGCHHSALVTRDGVLYVWGRNLDGQLGNGTRKEILKPSPLSTPPVTAAAAGSNTKGVSQSLMQKSSSLSGIMTAGDKLRFKHVSCGCEFTVAQENSTAGKVWAWGNNSQAQLGYAPLEDAKPLEGKFVMLKTAKRVIKLPHGSQNSSDIPRDVPGLPSSTITFKYDNTSGIGNWYQNWLGISTEMCVPLCSIEEPCYGLRTLHFAFQHFHGYFDSTYLTNKCLELENYQGSAKLAALDRHYHLALAYQLKALAVASAEKGIDLEKQFDKQSTNLNQEMTEKISNINKDLITGITNIKKATNGSTIHSALNGDETKSTNFSSNSNLNNEAKDRNSNPLILDINEGSQVNGNSNYVDAEKLETNENISSGDKNIKDSKNMLENHEKEISLSKNGDSILMNDEKKILTNANNGEFKISSEEVENKNKRNSEINLISTAIETEHERKIKSRIFREIDTHSGSNGIEEKHLEVGENISEQGKNLVEKTIDENESSSSISTPESLASTNAPDSEMHAFAVQGGTEQMSEGHRYLTSPDSSTSPLASEEPSLLSPEPFLPQIVEKTSPQKPDINLIPVNKNVDIQNKGTSDKDKNIVNTNINKNVDSVVLVPSNKPEISGNGLELINNSLSTPTVEADNRKTVESSDTVICEQNKKYELLENIGDSQRIKENGDSQGVENGDSLMLRSGKNLSEDINKLSDSESVLQAGDRDCKIEISDMELKFKENCPSKNGRNEGIKSVETEVFLTKEINGAVSGKHSSSDRTDLENYENELKDSDKVSCYMKASVVDGSGSKIGKLAEIINSQCTLAEKTGPSTKTGGISSFPSRPVEERIVQQIDSVSKSSTNELSESSQCRDLVAQAAVIVEFYVSVMEEDSHGMMSRLLQQGIEFWLSHSLPVDHLENLLLKHMSKFFYPLGLLLFCKDGSSGEQEMEKEQTATSMLNHLSTRFSLQLCSNLLSHIDQKKAYPEYIELLAQITSIQTSPSLNGCCITGQGLSQSPEQLMEAILEGLGAMKGLGGTYINYQEEVPETYKDSSSEATKLEQLLAFSCGHRYGRSVFHQSVLPELELGLLQMHHPLPNTARVLKGLFDSNSPNLHLACPRCVLSYLQSQTTPPL</sequence>
<feature type="compositionally biased region" description="Low complexity" evidence="2">
    <location>
        <begin position="51"/>
        <end position="64"/>
    </location>
</feature>
<dbReference type="Gene3D" id="2.130.10.30">
    <property type="entry name" value="Regulator of chromosome condensation 1/beta-lactamase-inhibitor protein II"/>
    <property type="match status" value="1"/>
</dbReference>
<gene>
    <name evidence="3" type="ORF">L9F63_000054</name>
</gene>
<accession>A0AAD8AMC4</accession>
<evidence type="ECO:0000313" key="4">
    <source>
        <dbReference type="Proteomes" id="UP001233999"/>
    </source>
</evidence>
<evidence type="ECO:0000256" key="1">
    <source>
        <dbReference type="PROSITE-ProRule" id="PRU00235"/>
    </source>
</evidence>
<dbReference type="EMBL" id="JASPKZ010000003">
    <property type="protein sequence ID" value="KAJ9601762.1"/>
    <property type="molecule type" value="Genomic_DNA"/>
</dbReference>
<dbReference type="PROSITE" id="PS50012">
    <property type="entry name" value="RCC1_3"/>
    <property type="match status" value="2"/>
</dbReference>
<proteinExistence type="predicted"/>
<dbReference type="InterPro" id="IPR051553">
    <property type="entry name" value="Ran_GTPase-activating"/>
</dbReference>
<feature type="region of interest" description="Disordered" evidence="2">
    <location>
        <begin position="32"/>
        <end position="121"/>
    </location>
</feature>
<feature type="compositionally biased region" description="Low complexity" evidence="2">
    <location>
        <begin position="882"/>
        <end position="896"/>
    </location>
</feature>
<feature type="region of interest" description="Disordered" evidence="2">
    <location>
        <begin position="833"/>
        <end position="854"/>
    </location>
</feature>
<reference evidence="3" key="1">
    <citation type="journal article" date="2023" name="IScience">
        <title>Live-bearing cockroach genome reveals convergent evolutionary mechanisms linked to viviparity in insects and beyond.</title>
        <authorList>
            <person name="Fouks B."/>
            <person name="Harrison M.C."/>
            <person name="Mikhailova A.A."/>
            <person name="Marchal E."/>
            <person name="English S."/>
            <person name="Carruthers M."/>
            <person name="Jennings E.C."/>
            <person name="Chiamaka E.L."/>
            <person name="Frigard R.A."/>
            <person name="Pippel M."/>
            <person name="Attardo G.M."/>
            <person name="Benoit J.B."/>
            <person name="Bornberg-Bauer E."/>
            <person name="Tobe S.S."/>
        </authorList>
    </citation>
    <scope>NUCLEOTIDE SEQUENCE</scope>
    <source>
        <strain evidence="3">Stay&amp;Tobe</strain>
    </source>
</reference>
<feature type="non-terminal residue" evidence="3">
    <location>
        <position position="1"/>
    </location>
</feature>
<feature type="repeat" description="RCC1" evidence="1">
    <location>
        <begin position="448"/>
        <end position="501"/>
    </location>
</feature>
<dbReference type="Proteomes" id="UP001233999">
    <property type="component" value="Unassembled WGS sequence"/>
</dbReference>
<organism evidence="3 4">
    <name type="scientific">Diploptera punctata</name>
    <name type="common">Pacific beetle cockroach</name>
    <dbReference type="NCBI Taxonomy" id="6984"/>
    <lineage>
        <taxon>Eukaryota</taxon>
        <taxon>Metazoa</taxon>
        <taxon>Ecdysozoa</taxon>
        <taxon>Arthropoda</taxon>
        <taxon>Hexapoda</taxon>
        <taxon>Insecta</taxon>
        <taxon>Pterygota</taxon>
        <taxon>Neoptera</taxon>
        <taxon>Polyneoptera</taxon>
        <taxon>Dictyoptera</taxon>
        <taxon>Blattodea</taxon>
        <taxon>Blaberoidea</taxon>
        <taxon>Blaberidae</taxon>
        <taxon>Diplopterinae</taxon>
        <taxon>Diploptera</taxon>
    </lineage>
</organism>
<dbReference type="PANTHER" id="PTHR45982:SF1">
    <property type="entry name" value="REGULATOR OF CHROMOSOME CONDENSATION"/>
    <property type="match status" value="1"/>
</dbReference>
<dbReference type="InterPro" id="IPR000408">
    <property type="entry name" value="Reg_chr_condens"/>
</dbReference>
<feature type="compositionally biased region" description="Low complexity" evidence="2">
    <location>
        <begin position="838"/>
        <end position="850"/>
    </location>
</feature>
<keyword evidence="4" id="KW-1185">Reference proteome</keyword>
<feature type="compositionally biased region" description="Low complexity" evidence="2">
    <location>
        <begin position="665"/>
        <end position="676"/>
    </location>
</feature>
<feature type="region of interest" description="Disordered" evidence="2">
    <location>
        <begin position="656"/>
        <end position="684"/>
    </location>
</feature>
<dbReference type="PROSITE" id="PS00626">
    <property type="entry name" value="RCC1_2"/>
    <property type="match status" value="1"/>
</dbReference>
<feature type="compositionally biased region" description="Polar residues" evidence="2">
    <location>
        <begin position="76"/>
        <end position="89"/>
    </location>
</feature>
<dbReference type="Pfam" id="PF00415">
    <property type="entry name" value="RCC1"/>
    <property type="match status" value="1"/>
</dbReference>
<protein>
    <submittedName>
        <fullName evidence="3">Uncharacterized protein</fullName>
    </submittedName>
</protein>